<dbReference type="Pfam" id="PF01155">
    <property type="entry name" value="HypA"/>
    <property type="match status" value="1"/>
</dbReference>
<comment type="function">
    <text evidence="5">Involved in the maturation of [NiFe] hydrogenases. Required for nickel insertion into the metal center of the hydrogenase.</text>
</comment>
<evidence type="ECO:0000256" key="3">
    <source>
        <dbReference type="ARBA" id="ARBA00022723"/>
    </source>
</evidence>
<dbReference type="STRING" id="1105367.CG50_02310"/>
<dbReference type="HAMAP" id="MF_00213">
    <property type="entry name" value="HypA_HybF"/>
    <property type="match status" value="1"/>
</dbReference>
<feature type="binding site" evidence="5">
    <location>
        <position position="2"/>
    </location>
    <ligand>
        <name>Ni(2+)</name>
        <dbReference type="ChEBI" id="CHEBI:49786"/>
    </ligand>
</feature>
<dbReference type="AlphaFoldDB" id="A0A086XVV7"/>
<dbReference type="InterPro" id="IPR000688">
    <property type="entry name" value="HypA/HybF"/>
</dbReference>
<dbReference type="Gene3D" id="3.30.2320.80">
    <property type="match status" value="1"/>
</dbReference>
<dbReference type="GO" id="GO:0051604">
    <property type="term" value="P:protein maturation"/>
    <property type="evidence" value="ECO:0007669"/>
    <property type="project" value="InterPro"/>
</dbReference>
<evidence type="ECO:0000313" key="6">
    <source>
        <dbReference type="EMBL" id="KFI26157.1"/>
    </source>
</evidence>
<evidence type="ECO:0000256" key="5">
    <source>
        <dbReference type="HAMAP-Rule" id="MF_00213"/>
    </source>
</evidence>
<sequence length="113" mass="12269">MHEMSIAEGIRSVVEDAARTHGFAHIARLRLEIGLFAGVEKRALEFAFDVVMRGSAAEGAVLEIIDLPGRALCYDCGETVEIAERLDPCPLCGGGRLLPQGGDEMRIKDMEVQ</sequence>
<dbReference type="OrthoDB" id="288014at2"/>
<dbReference type="PANTHER" id="PTHR34535:SF3">
    <property type="entry name" value="HYDROGENASE MATURATION FACTOR HYPA"/>
    <property type="match status" value="1"/>
</dbReference>
<dbReference type="InterPro" id="IPR020538">
    <property type="entry name" value="Hydgase_Ni_incorp_HypA/HybF_CS"/>
</dbReference>
<feature type="binding site" evidence="5">
    <location>
        <position position="92"/>
    </location>
    <ligand>
        <name>Zn(2+)</name>
        <dbReference type="ChEBI" id="CHEBI:29105"/>
    </ligand>
</feature>
<dbReference type="NCBIfam" id="TIGR00100">
    <property type="entry name" value="hypA"/>
    <property type="match status" value="1"/>
</dbReference>
<dbReference type="RefSeq" id="WP_036637629.1">
    <property type="nucleotide sequence ID" value="NZ_JFZB01000016.1"/>
</dbReference>
<reference evidence="6 7" key="1">
    <citation type="submission" date="2014-03" db="EMBL/GenBank/DDBJ databases">
        <title>Genome of Paenirhodobacter enshiensis DW2-9.</title>
        <authorList>
            <person name="Wang D."/>
            <person name="Wang G."/>
        </authorList>
    </citation>
    <scope>NUCLEOTIDE SEQUENCE [LARGE SCALE GENOMIC DNA]</scope>
    <source>
        <strain evidence="6 7">DW2-9</strain>
    </source>
</reference>
<dbReference type="EMBL" id="JFZB01000016">
    <property type="protein sequence ID" value="KFI26157.1"/>
    <property type="molecule type" value="Genomic_DNA"/>
</dbReference>
<comment type="caution">
    <text evidence="6">The sequence shown here is derived from an EMBL/GenBank/DDBJ whole genome shotgun (WGS) entry which is preliminary data.</text>
</comment>
<keyword evidence="7" id="KW-1185">Reference proteome</keyword>
<protein>
    <recommendedName>
        <fullName evidence="5">Hydrogenase maturation factor HypA</fullName>
    </recommendedName>
</protein>
<keyword evidence="3 5" id="KW-0479">Metal-binding</keyword>
<name>A0A086XVV7_9RHOB</name>
<evidence type="ECO:0000256" key="4">
    <source>
        <dbReference type="ARBA" id="ARBA00022833"/>
    </source>
</evidence>
<evidence type="ECO:0000313" key="7">
    <source>
        <dbReference type="Proteomes" id="UP000028824"/>
    </source>
</evidence>
<dbReference type="PANTHER" id="PTHR34535">
    <property type="entry name" value="HYDROGENASE MATURATION FACTOR HYPA"/>
    <property type="match status" value="1"/>
</dbReference>
<feature type="binding site" evidence="5">
    <location>
        <position position="89"/>
    </location>
    <ligand>
        <name>Zn(2+)</name>
        <dbReference type="ChEBI" id="CHEBI:29105"/>
    </ligand>
</feature>
<dbReference type="PIRSF" id="PIRSF004761">
    <property type="entry name" value="Hydrgn_mat_HypA"/>
    <property type="match status" value="1"/>
</dbReference>
<keyword evidence="4 5" id="KW-0862">Zinc</keyword>
<comment type="similarity">
    <text evidence="1 5">Belongs to the HypA/HybF family.</text>
</comment>
<accession>A0A086XVV7</accession>
<gene>
    <name evidence="5" type="primary">hypA</name>
    <name evidence="6" type="ORF">CG50_02310</name>
</gene>
<proteinExistence type="inferred from homology"/>
<dbReference type="Proteomes" id="UP000028824">
    <property type="component" value="Unassembled WGS sequence"/>
</dbReference>
<feature type="binding site" evidence="5">
    <location>
        <position position="76"/>
    </location>
    <ligand>
        <name>Zn(2+)</name>
        <dbReference type="ChEBI" id="CHEBI:29105"/>
    </ligand>
</feature>
<evidence type="ECO:0000256" key="2">
    <source>
        <dbReference type="ARBA" id="ARBA00022596"/>
    </source>
</evidence>
<keyword evidence="2 5" id="KW-0533">Nickel</keyword>
<feature type="binding site" evidence="5">
    <location>
        <position position="73"/>
    </location>
    <ligand>
        <name>Zn(2+)</name>
        <dbReference type="ChEBI" id="CHEBI:29105"/>
    </ligand>
</feature>
<dbReference type="GO" id="GO:0016151">
    <property type="term" value="F:nickel cation binding"/>
    <property type="evidence" value="ECO:0007669"/>
    <property type="project" value="UniProtKB-UniRule"/>
</dbReference>
<dbReference type="eggNOG" id="COG0375">
    <property type="taxonomic scope" value="Bacteria"/>
</dbReference>
<evidence type="ECO:0000256" key="1">
    <source>
        <dbReference type="ARBA" id="ARBA00010748"/>
    </source>
</evidence>
<dbReference type="PROSITE" id="PS01249">
    <property type="entry name" value="HYPA"/>
    <property type="match status" value="1"/>
</dbReference>
<dbReference type="GO" id="GO:0008270">
    <property type="term" value="F:zinc ion binding"/>
    <property type="evidence" value="ECO:0007669"/>
    <property type="project" value="UniProtKB-UniRule"/>
</dbReference>
<organism evidence="6 7">
    <name type="scientific">Paenirhodobacter enshiensis</name>
    <dbReference type="NCBI Taxonomy" id="1105367"/>
    <lineage>
        <taxon>Bacteria</taxon>
        <taxon>Pseudomonadati</taxon>
        <taxon>Pseudomonadota</taxon>
        <taxon>Alphaproteobacteria</taxon>
        <taxon>Rhodobacterales</taxon>
        <taxon>Rhodobacter group</taxon>
        <taxon>Paenirhodobacter</taxon>
    </lineage>
</organism>